<dbReference type="eggNOG" id="ENOG502ZFBP">
    <property type="taxonomic scope" value="Bacteria"/>
</dbReference>
<organism evidence="2 3">
    <name type="scientific">Alteromonas naphthalenivorans</name>
    <dbReference type="NCBI Taxonomy" id="715451"/>
    <lineage>
        <taxon>Bacteria</taxon>
        <taxon>Pseudomonadati</taxon>
        <taxon>Pseudomonadota</taxon>
        <taxon>Gammaproteobacteria</taxon>
        <taxon>Alteromonadales</taxon>
        <taxon>Alteromonadaceae</taxon>
        <taxon>Alteromonas/Salinimonas group</taxon>
        <taxon>Alteromonas</taxon>
    </lineage>
</organism>
<evidence type="ECO:0000256" key="1">
    <source>
        <dbReference type="SAM" id="Phobius"/>
    </source>
</evidence>
<dbReference type="Proteomes" id="UP000000683">
    <property type="component" value="Chromosome"/>
</dbReference>
<keyword evidence="1" id="KW-0472">Membrane</keyword>
<keyword evidence="1" id="KW-0812">Transmembrane</keyword>
<gene>
    <name evidence="2" type="ordered locus">ambt_09800</name>
</gene>
<accession>F5Z8U3</accession>
<dbReference type="AlphaFoldDB" id="F5Z8U3"/>
<dbReference type="HOGENOM" id="CLU_2630304_0_0_6"/>
<proteinExistence type="predicted"/>
<keyword evidence="1" id="KW-1133">Transmembrane helix</keyword>
<dbReference type="KEGG" id="alt:ambt_09800"/>
<evidence type="ECO:0000313" key="2">
    <source>
        <dbReference type="EMBL" id="AEF03486.1"/>
    </source>
</evidence>
<feature type="transmembrane region" description="Helical" evidence="1">
    <location>
        <begin position="21"/>
        <end position="43"/>
    </location>
</feature>
<protein>
    <submittedName>
        <fullName evidence="2">Uncharacterized protein</fullName>
    </submittedName>
</protein>
<sequence length="77" mass="8752">MNNFFYCKGLGPLTGIFMKKLYLKFVVTHFVLSAIMFCVWYLVAGIENAREMTFVISTLASCIAAKNLMEDTLKQKS</sequence>
<dbReference type="EMBL" id="CP002339">
    <property type="protein sequence ID" value="AEF03486.1"/>
    <property type="molecule type" value="Genomic_DNA"/>
</dbReference>
<keyword evidence="3" id="KW-1185">Reference proteome</keyword>
<name>F5Z8U3_ALTNA</name>
<evidence type="ECO:0000313" key="3">
    <source>
        <dbReference type="Proteomes" id="UP000000683"/>
    </source>
</evidence>
<reference evidence="2 3" key="1">
    <citation type="journal article" date="2011" name="J. Bacteriol.">
        <title>Complete genome sequence of the polycyclic aromatic hydrocarbon-degrading bacterium Alteromonas sp. strain SN2.</title>
        <authorList>
            <person name="Jin H.M."/>
            <person name="Jeong H."/>
            <person name="Moon E.J."/>
            <person name="Math R.K."/>
            <person name="Lee K."/>
            <person name="Kim H.J."/>
            <person name="Jeon C.O."/>
            <person name="Oh T.K."/>
            <person name="Kim J.F."/>
        </authorList>
    </citation>
    <scope>NUCLEOTIDE SEQUENCE [LARGE SCALE GENOMIC DNA]</scope>
    <source>
        <strain evidence="3">JCM 17741 / KACC 18427 / KCTC 11700BP / SN2</strain>
    </source>
</reference>